<proteinExistence type="predicted"/>
<comment type="caution">
    <text evidence="3">The sequence shown here is derived from an EMBL/GenBank/DDBJ whole genome shotgun (WGS) entry which is preliminary data.</text>
</comment>
<feature type="compositionally biased region" description="Polar residues" evidence="1">
    <location>
        <begin position="108"/>
        <end position="123"/>
    </location>
</feature>
<evidence type="ECO:0000256" key="1">
    <source>
        <dbReference type="SAM" id="MobiDB-lite"/>
    </source>
</evidence>
<keyword evidence="4" id="KW-1185">Reference proteome</keyword>
<protein>
    <submittedName>
        <fullName evidence="3">Uncharacterized protein</fullName>
    </submittedName>
</protein>
<evidence type="ECO:0000313" key="4">
    <source>
        <dbReference type="Proteomes" id="UP001201812"/>
    </source>
</evidence>
<accession>A0AAD4NDW8</accession>
<keyword evidence="2" id="KW-0732">Signal</keyword>
<organism evidence="3 4">
    <name type="scientific">Ditylenchus destructor</name>
    <dbReference type="NCBI Taxonomy" id="166010"/>
    <lineage>
        <taxon>Eukaryota</taxon>
        <taxon>Metazoa</taxon>
        <taxon>Ecdysozoa</taxon>
        <taxon>Nematoda</taxon>
        <taxon>Chromadorea</taxon>
        <taxon>Rhabditida</taxon>
        <taxon>Tylenchina</taxon>
        <taxon>Tylenchomorpha</taxon>
        <taxon>Sphaerularioidea</taxon>
        <taxon>Anguinidae</taxon>
        <taxon>Anguininae</taxon>
        <taxon>Ditylenchus</taxon>
    </lineage>
</organism>
<reference evidence="3" key="1">
    <citation type="submission" date="2022-01" db="EMBL/GenBank/DDBJ databases">
        <title>Genome Sequence Resource for Two Populations of Ditylenchus destructor, the Migratory Endoparasitic Phytonematode.</title>
        <authorList>
            <person name="Zhang H."/>
            <person name="Lin R."/>
            <person name="Xie B."/>
        </authorList>
    </citation>
    <scope>NUCLEOTIDE SEQUENCE</scope>
    <source>
        <strain evidence="3">BazhouSP</strain>
    </source>
</reference>
<feature type="chain" id="PRO_5042049504" evidence="2">
    <location>
        <begin position="25"/>
        <end position="130"/>
    </location>
</feature>
<dbReference type="Proteomes" id="UP001201812">
    <property type="component" value="Unassembled WGS sequence"/>
</dbReference>
<feature type="region of interest" description="Disordered" evidence="1">
    <location>
        <begin position="108"/>
        <end position="130"/>
    </location>
</feature>
<sequence length="130" mass="14935">MLIGLFASFFLEIFAIIAVKSVSSQDSEYITVPAEPTFEDPLVVDASNAKATNSNLRKVLHPSYVKPSYDERWKFYNNMDVSSMLNDNHHYDVWAPISKYADMLSRSLRSNNPRDSTSNQLSKLLSRRRR</sequence>
<gene>
    <name evidence="3" type="ORF">DdX_03193</name>
</gene>
<name>A0AAD4NDW8_9BILA</name>
<dbReference type="AlphaFoldDB" id="A0AAD4NDW8"/>
<evidence type="ECO:0000313" key="3">
    <source>
        <dbReference type="EMBL" id="KAI1726473.1"/>
    </source>
</evidence>
<evidence type="ECO:0000256" key="2">
    <source>
        <dbReference type="SAM" id="SignalP"/>
    </source>
</evidence>
<dbReference type="EMBL" id="JAKKPZ010000002">
    <property type="protein sequence ID" value="KAI1726473.1"/>
    <property type="molecule type" value="Genomic_DNA"/>
</dbReference>
<feature type="signal peptide" evidence="2">
    <location>
        <begin position="1"/>
        <end position="24"/>
    </location>
</feature>